<evidence type="ECO:0000313" key="2">
    <source>
        <dbReference type="Proteomes" id="UP001057402"/>
    </source>
</evidence>
<protein>
    <submittedName>
        <fullName evidence="1">Uncharacterized protein</fullName>
    </submittedName>
</protein>
<reference evidence="2" key="1">
    <citation type="journal article" date="2023" name="Front. Plant Sci.">
        <title>Chromosomal-level genome assembly of Melastoma candidum provides insights into trichome evolution.</title>
        <authorList>
            <person name="Zhong Y."/>
            <person name="Wu W."/>
            <person name="Sun C."/>
            <person name="Zou P."/>
            <person name="Liu Y."/>
            <person name="Dai S."/>
            <person name="Zhou R."/>
        </authorList>
    </citation>
    <scope>NUCLEOTIDE SEQUENCE [LARGE SCALE GENOMIC DNA]</scope>
</reference>
<accession>A0ACB9RHU7</accession>
<dbReference type="EMBL" id="CM042883">
    <property type="protein sequence ID" value="KAI4378523.1"/>
    <property type="molecule type" value="Genomic_DNA"/>
</dbReference>
<comment type="caution">
    <text evidence="1">The sequence shown here is derived from an EMBL/GenBank/DDBJ whole genome shotgun (WGS) entry which is preliminary data.</text>
</comment>
<dbReference type="Proteomes" id="UP001057402">
    <property type="component" value="Chromosome 4"/>
</dbReference>
<keyword evidence="2" id="KW-1185">Reference proteome</keyword>
<sequence>MLGGYLHFSASRSVLDLMQKLQAELDRLLSRNIEDPRLDVSLERRGAVAAAIELLHNQNIRYDNISSR</sequence>
<evidence type="ECO:0000313" key="1">
    <source>
        <dbReference type="EMBL" id="KAI4378523.1"/>
    </source>
</evidence>
<proteinExistence type="predicted"/>
<gene>
    <name evidence="1" type="ORF">MLD38_015991</name>
</gene>
<name>A0ACB9RHU7_9MYRT</name>
<organism evidence="1 2">
    <name type="scientific">Melastoma candidum</name>
    <dbReference type="NCBI Taxonomy" id="119954"/>
    <lineage>
        <taxon>Eukaryota</taxon>
        <taxon>Viridiplantae</taxon>
        <taxon>Streptophyta</taxon>
        <taxon>Embryophyta</taxon>
        <taxon>Tracheophyta</taxon>
        <taxon>Spermatophyta</taxon>
        <taxon>Magnoliopsida</taxon>
        <taxon>eudicotyledons</taxon>
        <taxon>Gunneridae</taxon>
        <taxon>Pentapetalae</taxon>
        <taxon>rosids</taxon>
        <taxon>malvids</taxon>
        <taxon>Myrtales</taxon>
        <taxon>Melastomataceae</taxon>
        <taxon>Melastomatoideae</taxon>
        <taxon>Melastomateae</taxon>
        <taxon>Melastoma</taxon>
    </lineage>
</organism>